<reference evidence="2 3" key="1">
    <citation type="journal article" date="2022" name="Front. Microbiol.">
        <title>High genomic differentiation and limited gene flow indicate recent cryptic speciation within the genus Laspinema (cyanobacteria).</title>
        <authorList>
            <person name="Stanojkovic A."/>
            <person name="Skoupy S."/>
            <person name="Skaloud P."/>
            <person name="Dvorak P."/>
        </authorList>
    </citation>
    <scope>NUCLEOTIDE SEQUENCE [LARGE SCALE GENOMIC DNA]</scope>
    <source>
        <strain evidence="2 3">D2a</strain>
    </source>
</reference>
<sequence>MGEESEPWVRSHHIPTPSTNPAADDDEARRWRTLNLLQLAQSTSFINIQEKNTSTQ</sequence>
<proteinExistence type="predicted"/>
<dbReference type="RefSeq" id="WP_368008865.1">
    <property type="nucleotide sequence ID" value="NZ_JAMXFF010000049.1"/>
</dbReference>
<dbReference type="EMBL" id="JAMXFF010000049">
    <property type="protein sequence ID" value="MCT7969399.1"/>
    <property type="molecule type" value="Genomic_DNA"/>
</dbReference>
<evidence type="ECO:0000313" key="2">
    <source>
        <dbReference type="EMBL" id="MCT7969399.1"/>
    </source>
</evidence>
<evidence type="ECO:0000313" key="3">
    <source>
        <dbReference type="Proteomes" id="UP001525890"/>
    </source>
</evidence>
<comment type="caution">
    <text evidence="2">The sequence shown here is derived from an EMBL/GenBank/DDBJ whole genome shotgun (WGS) entry which is preliminary data.</text>
</comment>
<protein>
    <submittedName>
        <fullName evidence="2">Uncharacterized protein</fullName>
    </submittedName>
</protein>
<dbReference type="Proteomes" id="UP001525890">
    <property type="component" value="Unassembled WGS sequence"/>
</dbReference>
<accession>A0ABT2MXB9</accession>
<organism evidence="2 3">
    <name type="scientific">Laspinema palackyanum D2a</name>
    <dbReference type="NCBI Taxonomy" id="2953684"/>
    <lineage>
        <taxon>Bacteria</taxon>
        <taxon>Bacillati</taxon>
        <taxon>Cyanobacteriota</taxon>
        <taxon>Cyanophyceae</taxon>
        <taxon>Oscillatoriophycideae</taxon>
        <taxon>Oscillatoriales</taxon>
        <taxon>Laspinemataceae</taxon>
        <taxon>Laspinema</taxon>
        <taxon>Laspinema palackyanum</taxon>
    </lineage>
</organism>
<feature type="region of interest" description="Disordered" evidence="1">
    <location>
        <begin position="1"/>
        <end position="26"/>
    </location>
</feature>
<evidence type="ECO:0000256" key="1">
    <source>
        <dbReference type="SAM" id="MobiDB-lite"/>
    </source>
</evidence>
<name>A0ABT2MXB9_9CYAN</name>
<gene>
    <name evidence="2" type="ORF">NG799_24080</name>
</gene>
<keyword evidence="3" id="KW-1185">Reference proteome</keyword>